<dbReference type="EMBL" id="JAGUCN010000046">
    <property type="protein sequence ID" value="MBS2214004.1"/>
    <property type="molecule type" value="Genomic_DNA"/>
</dbReference>
<keyword evidence="2" id="KW-1185">Reference proteome</keyword>
<gene>
    <name evidence="1" type="ORF">KEM09_21525</name>
</gene>
<dbReference type="Proteomes" id="UP000721861">
    <property type="component" value="Unassembled WGS sequence"/>
</dbReference>
<dbReference type="RefSeq" id="WP_212231960.1">
    <property type="nucleotide sequence ID" value="NZ_JAGUCN010000046.1"/>
</dbReference>
<dbReference type="PROSITE" id="PS51257">
    <property type="entry name" value="PROKAR_LIPOPROTEIN"/>
    <property type="match status" value="1"/>
</dbReference>
<name>A0ABS5KFZ7_9BACT</name>
<sequence>MKRFLIPIMIISFYACSNSQKKENKELSVQEKTTIDSLTNTEIVDKKTNELTFKEVAGQAVLIGEKIELLDENLKTHEDISSLTGKIVNIKGVSDSLFNNSEDICKAFWYVKIETENIKGIVNGRQVFEIQNSNQDTSFTIDNNHIEILTTDFLGMGVDYEGDLMGCPVDQPILIKDTKNNYFGLVDLIQNEYSKQASWDNEYPFFEIRSDDGCYDKIKSIIADGNGIRLKIHRSWQEGVNDFEVRLNFVGNKYKAEYLNFGERKYE</sequence>
<comment type="caution">
    <text evidence="1">The sequence shown here is derived from an EMBL/GenBank/DDBJ whole genome shotgun (WGS) entry which is preliminary data.</text>
</comment>
<proteinExistence type="predicted"/>
<evidence type="ECO:0008006" key="3">
    <source>
        <dbReference type="Google" id="ProtNLM"/>
    </source>
</evidence>
<organism evidence="1 2">
    <name type="scientific">Carboxylicivirga mesophila</name>
    <dbReference type="NCBI Taxonomy" id="1166478"/>
    <lineage>
        <taxon>Bacteria</taxon>
        <taxon>Pseudomonadati</taxon>
        <taxon>Bacteroidota</taxon>
        <taxon>Bacteroidia</taxon>
        <taxon>Marinilabiliales</taxon>
        <taxon>Marinilabiliaceae</taxon>
        <taxon>Carboxylicivirga</taxon>
    </lineage>
</organism>
<accession>A0ABS5KFZ7</accession>
<evidence type="ECO:0000313" key="2">
    <source>
        <dbReference type="Proteomes" id="UP000721861"/>
    </source>
</evidence>
<evidence type="ECO:0000313" key="1">
    <source>
        <dbReference type="EMBL" id="MBS2214004.1"/>
    </source>
</evidence>
<reference evidence="1 2" key="1">
    <citation type="journal article" date="2014" name="Int. J. Syst. Evol. Microbiol.">
        <title>Carboxylicivirga gen. nov. in the family Marinilabiliaceae with two novel species, Carboxylicivirga mesophila sp. nov. and Carboxylicivirga taeanensis sp. nov., and reclassification of Cytophaga fermentans as Saccharicrinis fermentans gen. nov., comb. nov.</title>
        <authorList>
            <person name="Yang S.H."/>
            <person name="Seo H.S."/>
            <person name="Woo J.H."/>
            <person name="Oh H.M."/>
            <person name="Jang H."/>
            <person name="Lee J.H."/>
            <person name="Kim S.J."/>
            <person name="Kwon K.K."/>
        </authorList>
    </citation>
    <scope>NUCLEOTIDE SEQUENCE [LARGE SCALE GENOMIC DNA]</scope>
    <source>
        <strain evidence="1 2">JCM 18290</strain>
    </source>
</reference>
<protein>
    <recommendedName>
        <fullName evidence="3">Lipoprotein</fullName>
    </recommendedName>
</protein>